<comment type="caution">
    <text evidence="1">The sequence shown here is derived from an EMBL/GenBank/DDBJ whole genome shotgun (WGS) entry which is preliminary data.</text>
</comment>
<keyword evidence="2" id="KW-1185">Reference proteome</keyword>
<dbReference type="AlphaFoldDB" id="M0ETP5"/>
<proteinExistence type="predicted"/>
<organism evidence="1 2">
    <name type="scientific">Halorubrum coriense DSM 10284</name>
    <dbReference type="NCBI Taxonomy" id="1227466"/>
    <lineage>
        <taxon>Archaea</taxon>
        <taxon>Methanobacteriati</taxon>
        <taxon>Methanobacteriota</taxon>
        <taxon>Stenosarchaea group</taxon>
        <taxon>Halobacteria</taxon>
        <taxon>Halobacteriales</taxon>
        <taxon>Haloferacaceae</taxon>
        <taxon>Halorubrum</taxon>
    </lineage>
</organism>
<accession>M0ETP5</accession>
<reference evidence="1 2" key="1">
    <citation type="journal article" date="2014" name="PLoS Genet.">
        <title>Phylogenetically driven sequencing of extremely halophilic archaea reveals strategies for static and dynamic osmo-response.</title>
        <authorList>
            <person name="Becker E.A."/>
            <person name="Seitzer P.M."/>
            <person name="Tritt A."/>
            <person name="Larsen D."/>
            <person name="Krusor M."/>
            <person name="Yao A.I."/>
            <person name="Wu D."/>
            <person name="Madern D."/>
            <person name="Eisen J.A."/>
            <person name="Darling A.E."/>
            <person name="Facciotti M.T."/>
        </authorList>
    </citation>
    <scope>NUCLEOTIDE SEQUENCE [LARGE SCALE GENOMIC DNA]</scope>
    <source>
        <strain evidence="1 2">DSM 10284</strain>
    </source>
</reference>
<evidence type="ECO:0000313" key="1">
    <source>
        <dbReference type="EMBL" id="ELZ50468.1"/>
    </source>
</evidence>
<evidence type="ECO:0000313" key="2">
    <source>
        <dbReference type="Proteomes" id="UP000011509"/>
    </source>
</evidence>
<name>M0ETP5_9EURY</name>
<gene>
    <name evidence="1" type="ORF">C464_02670</name>
</gene>
<protein>
    <submittedName>
        <fullName evidence="1">Uncharacterized protein</fullName>
    </submittedName>
</protein>
<dbReference type="Proteomes" id="UP000011509">
    <property type="component" value="Unassembled WGS sequence"/>
</dbReference>
<dbReference type="EMBL" id="AOJL01000013">
    <property type="protein sequence ID" value="ELZ50468.1"/>
    <property type="molecule type" value="Genomic_DNA"/>
</dbReference>
<dbReference type="STRING" id="1227466.C464_02670"/>
<sequence length="76" mass="9116">MIQQPRERRLLFVSPSDKHIQFIKDKHNRIEMLVDDPIEFIPFLFRRDAVFWNLNSDTCFVGSLLNKFVHGNTQRV</sequence>